<keyword evidence="11" id="KW-1185">Reference proteome</keyword>
<dbReference type="PANTHER" id="PTHR42825:SF2">
    <property type="entry name" value="BRANCHED-CHAIN-AMINO-ACID AMINOTRANSFERASE 3, CHLOROPLASTIC-RELATED"/>
    <property type="match status" value="1"/>
</dbReference>
<dbReference type="InterPro" id="IPR036038">
    <property type="entry name" value="Aminotransferase-like"/>
</dbReference>
<comment type="catalytic activity">
    <reaction evidence="9">
        <text>L-valine + 2-oxoglutarate = 3-methyl-2-oxobutanoate + L-glutamate</text>
        <dbReference type="Rhea" id="RHEA:24813"/>
        <dbReference type="ChEBI" id="CHEBI:11851"/>
        <dbReference type="ChEBI" id="CHEBI:16810"/>
        <dbReference type="ChEBI" id="CHEBI:29985"/>
        <dbReference type="ChEBI" id="CHEBI:57762"/>
        <dbReference type="EC" id="2.6.1.42"/>
    </reaction>
</comment>
<protein>
    <recommendedName>
        <fullName evidence="9">Branched-chain-amino-acid aminotransferase</fullName>
        <ecNumber evidence="9">2.6.1.42</ecNumber>
    </recommendedName>
</protein>
<keyword evidence="5 8" id="KW-0663">Pyridoxal phosphate</keyword>
<evidence type="ECO:0000256" key="9">
    <source>
        <dbReference type="RuleBase" id="RU004517"/>
    </source>
</evidence>
<name>A0AAE0BZZ0_9CHLO</name>
<dbReference type="PIRSF" id="PIRSF006468">
    <property type="entry name" value="BCAT1"/>
    <property type="match status" value="1"/>
</dbReference>
<evidence type="ECO:0000256" key="7">
    <source>
        <dbReference type="RuleBase" id="RU004106"/>
    </source>
</evidence>
<evidence type="ECO:0000313" key="10">
    <source>
        <dbReference type="EMBL" id="KAK3244812.1"/>
    </source>
</evidence>
<dbReference type="PROSITE" id="PS00770">
    <property type="entry name" value="AA_TRANSFER_CLASS_4"/>
    <property type="match status" value="1"/>
</dbReference>
<dbReference type="EC" id="2.6.1.42" evidence="9"/>
<evidence type="ECO:0000256" key="1">
    <source>
        <dbReference type="ARBA" id="ARBA00001933"/>
    </source>
</evidence>
<comment type="catalytic activity">
    <reaction evidence="9">
        <text>L-isoleucine + 2-oxoglutarate = (S)-3-methyl-2-oxopentanoate + L-glutamate</text>
        <dbReference type="Rhea" id="RHEA:24801"/>
        <dbReference type="ChEBI" id="CHEBI:16810"/>
        <dbReference type="ChEBI" id="CHEBI:29985"/>
        <dbReference type="ChEBI" id="CHEBI:35146"/>
        <dbReference type="ChEBI" id="CHEBI:58045"/>
        <dbReference type="EC" id="2.6.1.42"/>
    </reaction>
</comment>
<keyword evidence="4 9" id="KW-0808">Transferase</keyword>
<dbReference type="Gene3D" id="3.20.10.10">
    <property type="entry name" value="D-amino Acid Aminotransferase, subunit A, domain 2"/>
    <property type="match status" value="1"/>
</dbReference>
<dbReference type="AlphaFoldDB" id="A0AAE0BZZ0"/>
<proteinExistence type="inferred from homology"/>
<dbReference type="InterPro" id="IPR005786">
    <property type="entry name" value="B_amino_transII"/>
</dbReference>
<dbReference type="Pfam" id="PF01063">
    <property type="entry name" value="Aminotran_4"/>
    <property type="match status" value="1"/>
</dbReference>
<organism evidence="10 11">
    <name type="scientific">Cymbomonas tetramitiformis</name>
    <dbReference type="NCBI Taxonomy" id="36881"/>
    <lineage>
        <taxon>Eukaryota</taxon>
        <taxon>Viridiplantae</taxon>
        <taxon>Chlorophyta</taxon>
        <taxon>Pyramimonadophyceae</taxon>
        <taxon>Pyramimonadales</taxon>
        <taxon>Pyramimonadaceae</taxon>
        <taxon>Cymbomonas</taxon>
    </lineage>
</organism>
<dbReference type="NCBIfam" id="TIGR01123">
    <property type="entry name" value="ilvE_II"/>
    <property type="match status" value="1"/>
</dbReference>
<dbReference type="InterPro" id="IPR033939">
    <property type="entry name" value="BCAT_family"/>
</dbReference>
<dbReference type="EMBL" id="LGRX02031402">
    <property type="protein sequence ID" value="KAK3244812.1"/>
    <property type="molecule type" value="Genomic_DNA"/>
</dbReference>
<dbReference type="GO" id="GO:0004084">
    <property type="term" value="F:branched-chain-amino-acid transaminase activity"/>
    <property type="evidence" value="ECO:0007669"/>
    <property type="project" value="UniProtKB-EC"/>
</dbReference>
<evidence type="ECO:0000313" key="11">
    <source>
        <dbReference type="Proteomes" id="UP001190700"/>
    </source>
</evidence>
<keyword evidence="9" id="KW-0028">Amino-acid biosynthesis</keyword>
<feature type="modified residue" description="N6-(pyridoxal phosphate)lysine" evidence="6">
    <location>
        <position position="216"/>
    </location>
</feature>
<dbReference type="GO" id="GO:0009082">
    <property type="term" value="P:branched-chain amino acid biosynthetic process"/>
    <property type="evidence" value="ECO:0007669"/>
    <property type="project" value="UniProtKB-KW"/>
</dbReference>
<gene>
    <name evidence="10" type="ORF">CYMTET_45597</name>
</gene>
<keyword evidence="3 9" id="KW-0032">Aminotransferase</keyword>
<evidence type="ECO:0000256" key="4">
    <source>
        <dbReference type="ARBA" id="ARBA00022679"/>
    </source>
</evidence>
<feature type="non-terminal residue" evidence="10">
    <location>
        <position position="1"/>
    </location>
</feature>
<dbReference type="PANTHER" id="PTHR42825">
    <property type="entry name" value="AMINO ACID AMINOTRANSFERASE"/>
    <property type="match status" value="1"/>
</dbReference>
<dbReference type="NCBIfam" id="NF009897">
    <property type="entry name" value="PRK13357.1"/>
    <property type="match status" value="1"/>
</dbReference>
<sequence length="373" mass="39853">VNLASRCDLQRTCKSAAQRTIKVSATATQESSDKVQIDWDELSFAFTPTRSMYVATCTADGEWEGSVQPYGDLSISPAAGCLNYGQGVFEGMKAYRSTKGRVVIFRPDQNAARCAQGAARMSMPSFPEDMFVEAVKEVVAANADYVPPTDKGSLYLRPLMLGTGPILGLAPAPSFTFLIYCSPVAAYFKGGQLTPIDLKIEEEFHRAAPGGTGGTKCIGNYSPVLVTQLAAKSDGFADVLYLDAKENKYLEEVSSCNIFVVKGKTIATPPAGGTILPGITRKSVIEIAQSRGYEVEERPVTIEEALEADEIFCTGTAVVTVPVGSLTFRGEKTSFCGGEPGPVTDELYGALTDLQLEKSEDELGWVVEVPGTA</sequence>
<dbReference type="Gene3D" id="3.30.470.10">
    <property type="match status" value="1"/>
</dbReference>
<comment type="catalytic activity">
    <reaction evidence="9">
        <text>L-leucine + 2-oxoglutarate = 4-methyl-2-oxopentanoate + L-glutamate</text>
        <dbReference type="Rhea" id="RHEA:18321"/>
        <dbReference type="ChEBI" id="CHEBI:16810"/>
        <dbReference type="ChEBI" id="CHEBI:17865"/>
        <dbReference type="ChEBI" id="CHEBI:29985"/>
        <dbReference type="ChEBI" id="CHEBI:57427"/>
        <dbReference type="EC" id="2.6.1.42"/>
    </reaction>
</comment>
<keyword evidence="9" id="KW-0100">Branched-chain amino acid biosynthesis</keyword>
<evidence type="ECO:0000256" key="8">
    <source>
        <dbReference type="RuleBase" id="RU004516"/>
    </source>
</evidence>
<dbReference type="InterPro" id="IPR043131">
    <property type="entry name" value="BCAT-like_N"/>
</dbReference>
<accession>A0AAE0BZZ0</accession>
<evidence type="ECO:0000256" key="2">
    <source>
        <dbReference type="ARBA" id="ARBA00009320"/>
    </source>
</evidence>
<comment type="cofactor">
    <cofactor evidence="1 8">
        <name>pyridoxal 5'-phosphate</name>
        <dbReference type="ChEBI" id="CHEBI:597326"/>
    </cofactor>
</comment>
<evidence type="ECO:0000256" key="3">
    <source>
        <dbReference type="ARBA" id="ARBA00022576"/>
    </source>
</evidence>
<dbReference type="GO" id="GO:0008652">
    <property type="term" value="P:amino acid biosynthetic process"/>
    <property type="evidence" value="ECO:0007669"/>
    <property type="project" value="UniProtKB-KW"/>
</dbReference>
<dbReference type="InterPro" id="IPR043132">
    <property type="entry name" value="BCAT-like_C"/>
</dbReference>
<dbReference type="InterPro" id="IPR018300">
    <property type="entry name" value="Aminotrans_IV_CS"/>
</dbReference>
<comment type="similarity">
    <text evidence="2 7">Belongs to the class-IV pyridoxal-phosphate-dependent aminotransferase family.</text>
</comment>
<dbReference type="InterPro" id="IPR001544">
    <property type="entry name" value="Aminotrans_IV"/>
</dbReference>
<comment type="caution">
    <text evidence="10">The sequence shown here is derived from an EMBL/GenBank/DDBJ whole genome shotgun (WGS) entry which is preliminary data.</text>
</comment>
<dbReference type="SUPFAM" id="SSF56752">
    <property type="entry name" value="D-aminoacid aminotransferase-like PLP-dependent enzymes"/>
    <property type="match status" value="1"/>
</dbReference>
<reference evidence="10 11" key="1">
    <citation type="journal article" date="2015" name="Genome Biol. Evol.">
        <title>Comparative Genomics of a Bacterivorous Green Alga Reveals Evolutionary Causalities and Consequences of Phago-Mixotrophic Mode of Nutrition.</title>
        <authorList>
            <person name="Burns J.A."/>
            <person name="Paasch A."/>
            <person name="Narechania A."/>
            <person name="Kim E."/>
        </authorList>
    </citation>
    <scope>NUCLEOTIDE SEQUENCE [LARGE SCALE GENOMIC DNA]</scope>
    <source>
        <strain evidence="10 11">PLY_AMNH</strain>
    </source>
</reference>
<evidence type="ECO:0000256" key="5">
    <source>
        <dbReference type="ARBA" id="ARBA00022898"/>
    </source>
</evidence>
<evidence type="ECO:0000256" key="6">
    <source>
        <dbReference type="PIRSR" id="PIRSR006468-1"/>
    </source>
</evidence>
<dbReference type="Proteomes" id="UP001190700">
    <property type="component" value="Unassembled WGS sequence"/>
</dbReference>
<dbReference type="CDD" id="cd01557">
    <property type="entry name" value="BCAT_beta_family"/>
    <property type="match status" value="1"/>
</dbReference>